<comment type="caution">
    <text evidence="1">The sequence shown here is derived from an EMBL/GenBank/DDBJ whole genome shotgun (WGS) entry which is preliminary data.</text>
</comment>
<proteinExistence type="predicted"/>
<evidence type="ECO:0000313" key="1">
    <source>
        <dbReference type="EMBL" id="TXB68474.1"/>
    </source>
</evidence>
<dbReference type="Proteomes" id="UP000321562">
    <property type="component" value="Unassembled WGS sequence"/>
</dbReference>
<reference evidence="1 2" key="1">
    <citation type="submission" date="2019-08" db="EMBL/GenBank/DDBJ databases">
        <authorList>
            <person name="Ye J."/>
        </authorList>
    </citation>
    <scope>NUCLEOTIDE SEQUENCE [LARGE SCALE GENOMIC DNA]</scope>
    <source>
        <strain evidence="1 2">TK008</strain>
    </source>
</reference>
<accession>A0A5C6S252</accession>
<dbReference type="OrthoDB" id="7827015at2"/>
<protein>
    <submittedName>
        <fullName evidence="1">Uncharacterized protein</fullName>
    </submittedName>
</protein>
<dbReference type="EMBL" id="VOPL01000004">
    <property type="protein sequence ID" value="TXB68474.1"/>
    <property type="molecule type" value="Genomic_DNA"/>
</dbReference>
<name>A0A5C6S252_9RHOB</name>
<keyword evidence="2" id="KW-1185">Reference proteome</keyword>
<sequence>MAFRLRHWIERMQRLRAEEQWARLSAGALRLRQSRLGGLRDEAMSLRRHLDRFLTQSDRRVASARADIDRVPLPGGTDWRWRPDFMVVPVSPSGVAAPENASRIAEGVAVWHDCPERALILRQVRNTRAGELAAYGLQVEVMGFGGSFMSLSIDLPRDALTNLTRDHIIRVETTIEPEAGTELYYRLNIGNGPNTEELLRHVGELQAGRMAHLVTEFDLAQTQMNEKRLEKIWLDLIVENPRMTAVTIREMILSRHPRAHI</sequence>
<dbReference type="Pfam" id="PF20086">
    <property type="entry name" value="DUF6478"/>
    <property type="match status" value="1"/>
</dbReference>
<evidence type="ECO:0000313" key="2">
    <source>
        <dbReference type="Proteomes" id="UP000321562"/>
    </source>
</evidence>
<dbReference type="InterPro" id="IPR045514">
    <property type="entry name" value="DUF6478"/>
</dbReference>
<dbReference type="RefSeq" id="WP_147098280.1">
    <property type="nucleotide sequence ID" value="NZ_VOPL01000004.1"/>
</dbReference>
<gene>
    <name evidence="1" type="ORF">FQV27_10755</name>
</gene>
<dbReference type="AlphaFoldDB" id="A0A5C6S252"/>
<organism evidence="1 2">
    <name type="scientific">Paracoccus aurantiacus</name>
    <dbReference type="NCBI Taxonomy" id="2599412"/>
    <lineage>
        <taxon>Bacteria</taxon>
        <taxon>Pseudomonadati</taxon>
        <taxon>Pseudomonadota</taxon>
        <taxon>Alphaproteobacteria</taxon>
        <taxon>Rhodobacterales</taxon>
        <taxon>Paracoccaceae</taxon>
        <taxon>Paracoccus</taxon>
    </lineage>
</organism>